<dbReference type="EMBL" id="MN739633">
    <property type="protein sequence ID" value="QHT17322.1"/>
    <property type="molecule type" value="Genomic_DNA"/>
</dbReference>
<evidence type="ECO:0000256" key="1">
    <source>
        <dbReference type="SAM" id="MobiDB-lite"/>
    </source>
</evidence>
<proteinExistence type="predicted"/>
<sequence>MPRSRSSSRNSPNSIINISSPITTPEDFYNLTTPPREIHPNITLRAPRRPRRRSLTMDDDEIYNTLLELDNDMNGSFSLIDDYENGFDDIQLDDPNGINASVPVSYDRKEKYNIETLSNKALDTHKGKIKIKTTETIYDPIMMEDTNIHDYTKEDADNIVFLYEKNYYLSTKSTLKEFINMTTTDNAIVFDCRGIGYRNVNRDYPYVLINKIGIILNDFTNVISLENAIAITKSESGQYFFIKGTDEVLISTTNDNVLYGRVPNYRSASHCQEGKTAIVYDIQKFKPEYKSHSKTSKTHKKRDSKSSKSPKSPKRSVKKHVKRMLK</sequence>
<accession>A0A6C0DLU4</accession>
<feature type="region of interest" description="Disordered" evidence="1">
    <location>
        <begin position="289"/>
        <end position="326"/>
    </location>
</feature>
<evidence type="ECO:0000313" key="2">
    <source>
        <dbReference type="EMBL" id="QHT17322.1"/>
    </source>
</evidence>
<feature type="compositionally biased region" description="Basic residues" evidence="1">
    <location>
        <begin position="292"/>
        <end position="303"/>
    </location>
</feature>
<name>A0A6C0DLU4_9ZZZZ</name>
<organism evidence="2">
    <name type="scientific">viral metagenome</name>
    <dbReference type="NCBI Taxonomy" id="1070528"/>
    <lineage>
        <taxon>unclassified sequences</taxon>
        <taxon>metagenomes</taxon>
        <taxon>organismal metagenomes</taxon>
    </lineage>
</organism>
<feature type="region of interest" description="Disordered" evidence="1">
    <location>
        <begin position="1"/>
        <end position="22"/>
    </location>
</feature>
<feature type="compositionally biased region" description="Low complexity" evidence="1">
    <location>
        <begin position="1"/>
        <end position="21"/>
    </location>
</feature>
<protein>
    <submittedName>
        <fullName evidence="2">Uncharacterized protein</fullName>
    </submittedName>
</protein>
<reference evidence="2" key="1">
    <citation type="journal article" date="2020" name="Nature">
        <title>Giant virus diversity and host interactions through global metagenomics.</title>
        <authorList>
            <person name="Schulz F."/>
            <person name="Roux S."/>
            <person name="Paez-Espino D."/>
            <person name="Jungbluth S."/>
            <person name="Walsh D.A."/>
            <person name="Denef V.J."/>
            <person name="McMahon K.D."/>
            <person name="Konstantinidis K.T."/>
            <person name="Eloe-Fadrosh E.A."/>
            <person name="Kyrpides N.C."/>
            <person name="Woyke T."/>
        </authorList>
    </citation>
    <scope>NUCLEOTIDE SEQUENCE</scope>
    <source>
        <strain evidence="2">GVMAG-M-3300023174-24</strain>
    </source>
</reference>
<feature type="compositionally biased region" description="Basic residues" evidence="1">
    <location>
        <begin position="311"/>
        <end position="326"/>
    </location>
</feature>
<dbReference type="AlphaFoldDB" id="A0A6C0DLU4"/>